<evidence type="ECO:0008006" key="4">
    <source>
        <dbReference type="Google" id="ProtNLM"/>
    </source>
</evidence>
<evidence type="ECO:0000256" key="1">
    <source>
        <dbReference type="ARBA" id="ARBA00010617"/>
    </source>
</evidence>
<dbReference type="PANTHER" id="PTHR24305:SF166">
    <property type="entry name" value="CYTOCHROME P450 12A4, MITOCHONDRIAL-RELATED"/>
    <property type="match status" value="1"/>
</dbReference>
<sequence>MQRRHINPAFTRKRIQDLYPLFWTKSKGLIDALTSNNWHRPDKPEKSVDICKWMSRATLDIIGIAGMGQEFNAVQHPDSGLYQTYQTLFKPRQIARRLTKQFYLLRSLGHQANLPFRYPACKGQPPAPNAEGSSLLFIALACGGFTDDDLVSQLMSFLIAGHETTASALSWCIVMVCKRPEMQAKPRDELRSGLPNPRTNFHSVNANEFDTLPCLNVICNETLRLFSPAPLTIRVAAKDTGLFDHVIPKGTPIFIHPCAVNLSRDLWGHDAMEWNPERWIGNMRNNNSGRATSNQAFLTFLQGERRCIGEGFAKGEMKVLLAALVSTFEMESVEGGKGDVKDGFTAKPNGLFVKLGVVNEDSG</sequence>
<dbReference type="SUPFAM" id="SSF48264">
    <property type="entry name" value="Cytochrome P450"/>
    <property type="match status" value="1"/>
</dbReference>
<dbReference type="Pfam" id="PF00067">
    <property type="entry name" value="p450"/>
    <property type="match status" value="1"/>
</dbReference>
<reference evidence="2 3" key="1">
    <citation type="submission" date="2024-09" db="EMBL/GenBank/DDBJ databases">
        <title>Rethinking Asexuality: The Enigmatic Case of Functional Sexual Genes in Lepraria (Stereocaulaceae).</title>
        <authorList>
            <person name="Doellman M."/>
            <person name="Sun Y."/>
            <person name="Barcenas-Pena A."/>
            <person name="Lumbsch H.T."/>
            <person name="Grewe F."/>
        </authorList>
    </citation>
    <scope>NUCLEOTIDE SEQUENCE [LARGE SCALE GENOMIC DNA]</scope>
    <source>
        <strain evidence="2 3">Grewe 0041</strain>
    </source>
</reference>
<name>A0ABR4B3V4_9LECA</name>
<dbReference type="InterPro" id="IPR002401">
    <property type="entry name" value="Cyt_P450_E_grp-I"/>
</dbReference>
<dbReference type="PRINTS" id="PR00463">
    <property type="entry name" value="EP450I"/>
</dbReference>
<keyword evidence="3" id="KW-1185">Reference proteome</keyword>
<proteinExistence type="inferred from homology"/>
<dbReference type="Proteomes" id="UP001590951">
    <property type="component" value="Unassembled WGS sequence"/>
</dbReference>
<dbReference type="Gene3D" id="1.10.630.10">
    <property type="entry name" value="Cytochrome P450"/>
    <property type="match status" value="1"/>
</dbReference>
<comment type="caution">
    <text evidence="2">The sequence shown here is derived from an EMBL/GenBank/DDBJ whole genome shotgun (WGS) entry which is preliminary data.</text>
</comment>
<dbReference type="PRINTS" id="PR00385">
    <property type="entry name" value="P450"/>
</dbReference>
<dbReference type="InterPro" id="IPR050121">
    <property type="entry name" value="Cytochrome_P450_monoxygenase"/>
</dbReference>
<evidence type="ECO:0000313" key="2">
    <source>
        <dbReference type="EMBL" id="KAL2051977.1"/>
    </source>
</evidence>
<organism evidence="2 3">
    <name type="scientific">Lepraria finkii</name>
    <dbReference type="NCBI Taxonomy" id="1340010"/>
    <lineage>
        <taxon>Eukaryota</taxon>
        <taxon>Fungi</taxon>
        <taxon>Dikarya</taxon>
        <taxon>Ascomycota</taxon>
        <taxon>Pezizomycotina</taxon>
        <taxon>Lecanoromycetes</taxon>
        <taxon>OSLEUM clade</taxon>
        <taxon>Lecanoromycetidae</taxon>
        <taxon>Lecanorales</taxon>
        <taxon>Lecanorineae</taxon>
        <taxon>Stereocaulaceae</taxon>
        <taxon>Lepraria</taxon>
    </lineage>
</organism>
<dbReference type="PANTHER" id="PTHR24305">
    <property type="entry name" value="CYTOCHROME P450"/>
    <property type="match status" value="1"/>
</dbReference>
<dbReference type="InterPro" id="IPR001128">
    <property type="entry name" value="Cyt_P450"/>
</dbReference>
<comment type="similarity">
    <text evidence="1">Belongs to the cytochrome P450 family.</text>
</comment>
<evidence type="ECO:0000313" key="3">
    <source>
        <dbReference type="Proteomes" id="UP001590951"/>
    </source>
</evidence>
<protein>
    <recommendedName>
        <fullName evidence="4">Cytochrome P450</fullName>
    </recommendedName>
</protein>
<dbReference type="EMBL" id="JBHFEH010000030">
    <property type="protein sequence ID" value="KAL2051977.1"/>
    <property type="molecule type" value="Genomic_DNA"/>
</dbReference>
<accession>A0ABR4B3V4</accession>
<dbReference type="InterPro" id="IPR036396">
    <property type="entry name" value="Cyt_P450_sf"/>
</dbReference>
<gene>
    <name evidence="2" type="ORF">ABVK25_007669</name>
</gene>